<dbReference type="Proteomes" id="UP001595758">
    <property type="component" value="Unassembled WGS sequence"/>
</dbReference>
<dbReference type="SUPFAM" id="SSF81301">
    <property type="entry name" value="Nucleotidyltransferase"/>
    <property type="match status" value="1"/>
</dbReference>
<protein>
    <recommendedName>
        <fullName evidence="2">Ribosomal silencing factor RsfS</fullName>
    </recommendedName>
</protein>
<evidence type="ECO:0000313" key="3">
    <source>
        <dbReference type="EMBL" id="MFC3908579.1"/>
    </source>
</evidence>
<accession>A0ABV8CEJ7</accession>
<dbReference type="RefSeq" id="WP_382341998.1">
    <property type="nucleotide sequence ID" value="NZ_JBHSAB010000007.1"/>
</dbReference>
<organism evidence="3 4">
    <name type="scientific">Legionella dresdenensis</name>
    <dbReference type="NCBI Taxonomy" id="450200"/>
    <lineage>
        <taxon>Bacteria</taxon>
        <taxon>Pseudomonadati</taxon>
        <taxon>Pseudomonadota</taxon>
        <taxon>Gammaproteobacteria</taxon>
        <taxon>Legionellales</taxon>
        <taxon>Legionellaceae</taxon>
        <taxon>Legionella</taxon>
    </lineage>
</organism>
<dbReference type="Gene3D" id="3.30.460.10">
    <property type="entry name" value="Beta Polymerase, domain 2"/>
    <property type="match status" value="1"/>
</dbReference>
<keyword evidence="2" id="KW-0678">Repressor</keyword>
<comment type="subcellular location">
    <subcellularLocation>
        <location evidence="2">Cytoplasm</location>
    </subcellularLocation>
</comment>
<dbReference type="PANTHER" id="PTHR21043:SF0">
    <property type="entry name" value="MITOCHONDRIAL ASSEMBLY OF RIBOSOMAL LARGE SUBUNIT PROTEIN 1"/>
    <property type="match status" value="1"/>
</dbReference>
<reference evidence="4" key="1">
    <citation type="journal article" date="2019" name="Int. J. Syst. Evol. Microbiol.">
        <title>The Global Catalogue of Microorganisms (GCM) 10K type strain sequencing project: providing services to taxonomists for standard genome sequencing and annotation.</title>
        <authorList>
            <consortium name="The Broad Institute Genomics Platform"/>
            <consortium name="The Broad Institute Genome Sequencing Center for Infectious Disease"/>
            <person name="Wu L."/>
            <person name="Ma J."/>
        </authorList>
    </citation>
    <scope>NUCLEOTIDE SEQUENCE [LARGE SCALE GENOMIC DNA]</scope>
    <source>
        <strain evidence="4">CCUG 59858</strain>
    </source>
</reference>
<evidence type="ECO:0000313" key="4">
    <source>
        <dbReference type="Proteomes" id="UP001595758"/>
    </source>
</evidence>
<keyword evidence="2" id="KW-0963">Cytoplasm</keyword>
<proteinExistence type="inferred from homology"/>
<dbReference type="HAMAP" id="MF_01477">
    <property type="entry name" value="Iojap_RsfS"/>
    <property type="match status" value="1"/>
</dbReference>
<dbReference type="InterPro" id="IPR004394">
    <property type="entry name" value="Iojap/RsfS/C7orf30"/>
</dbReference>
<name>A0ABV8CEJ7_9GAMM</name>
<sequence length="109" mass="12195">MSEQPTLLKQLIFFLEEMQAIDIKIIDVSKQTSVTDYMIVCSGRASRHVKAVAETAMEKMKALGLPALSANGLESGDWVLVDFGDFVLHVMQPDSRSFYNLEGLWEDTP</sequence>
<dbReference type="NCBIfam" id="TIGR00090">
    <property type="entry name" value="rsfS_iojap_ybeB"/>
    <property type="match status" value="1"/>
</dbReference>
<dbReference type="Pfam" id="PF02410">
    <property type="entry name" value="RsfS"/>
    <property type="match status" value="1"/>
</dbReference>
<evidence type="ECO:0000256" key="2">
    <source>
        <dbReference type="HAMAP-Rule" id="MF_01477"/>
    </source>
</evidence>
<keyword evidence="4" id="KW-1185">Reference proteome</keyword>
<evidence type="ECO:0000256" key="1">
    <source>
        <dbReference type="ARBA" id="ARBA00010574"/>
    </source>
</evidence>
<comment type="caution">
    <text evidence="3">The sequence shown here is derived from an EMBL/GenBank/DDBJ whole genome shotgun (WGS) entry which is preliminary data.</text>
</comment>
<gene>
    <name evidence="2 3" type="primary">rsfS</name>
    <name evidence="3" type="ORF">ACFORL_05755</name>
</gene>
<comment type="subunit">
    <text evidence="2">Interacts with ribosomal protein uL14 (rplN).</text>
</comment>
<keyword evidence="2" id="KW-0810">Translation regulation</keyword>
<dbReference type="EMBL" id="JBHSAB010000007">
    <property type="protein sequence ID" value="MFC3908579.1"/>
    <property type="molecule type" value="Genomic_DNA"/>
</dbReference>
<comment type="function">
    <text evidence="2">Functions as a ribosomal silencing factor. Interacts with ribosomal protein uL14 (rplN), blocking formation of intersubunit bridge B8. Prevents association of the 30S and 50S ribosomal subunits and the formation of functional ribosomes, thus repressing translation.</text>
</comment>
<comment type="similarity">
    <text evidence="1 2">Belongs to the Iojap/RsfS family.</text>
</comment>
<dbReference type="PANTHER" id="PTHR21043">
    <property type="entry name" value="IOJAP SUPERFAMILY ORTHOLOG"/>
    <property type="match status" value="1"/>
</dbReference>
<dbReference type="InterPro" id="IPR043519">
    <property type="entry name" value="NT_sf"/>
</dbReference>